<dbReference type="Gene3D" id="3.30.70.240">
    <property type="match status" value="1"/>
</dbReference>
<dbReference type="InterPro" id="IPR038363">
    <property type="entry name" value="LepA_C_sf"/>
</dbReference>
<dbReference type="PRINTS" id="PR00315">
    <property type="entry name" value="ELONGATNFCT"/>
</dbReference>
<dbReference type="FunFam" id="2.40.30.10:FF:000015">
    <property type="entry name" value="Translation factor GUF1, mitochondrial"/>
    <property type="match status" value="1"/>
</dbReference>
<dbReference type="CDD" id="cd16260">
    <property type="entry name" value="EF4_III"/>
    <property type="match status" value="1"/>
</dbReference>
<dbReference type="EC" id="3.6.5.n1" evidence="11 12"/>
<dbReference type="Gene3D" id="3.40.50.300">
    <property type="entry name" value="P-loop containing nucleotide triphosphate hydrolases"/>
    <property type="match status" value="1"/>
</dbReference>
<dbReference type="FunFam" id="3.30.70.240:FF:000007">
    <property type="entry name" value="Translation factor GUF1, mitochondrial"/>
    <property type="match status" value="1"/>
</dbReference>
<dbReference type="Gene3D" id="3.30.70.870">
    <property type="entry name" value="Elongation Factor G (Translational Gtpase), domain 3"/>
    <property type="match status" value="1"/>
</dbReference>
<comment type="similarity">
    <text evidence="10">Belongs to the GTP-binding elongation factor family. LepA subfamily.</text>
</comment>
<dbReference type="InterPro" id="IPR006297">
    <property type="entry name" value="EF-4"/>
</dbReference>
<dbReference type="SUPFAM" id="SSF52540">
    <property type="entry name" value="P-loop containing nucleoside triphosphate hydrolases"/>
    <property type="match status" value="1"/>
</dbReference>
<dbReference type="CDD" id="cd03699">
    <property type="entry name" value="EF4_II"/>
    <property type="match status" value="1"/>
</dbReference>
<keyword evidence="2 12" id="KW-1003">Cell membrane</keyword>
<comment type="similarity">
    <text evidence="1 12">Belongs to the TRAFAC class translation factor GTPase superfamily. Classic translation factor GTPase family. LepA subfamily.</text>
</comment>
<evidence type="ECO:0000256" key="3">
    <source>
        <dbReference type="ARBA" id="ARBA00022741"/>
    </source>
</evidence>
<evidence type="ECO:0000256" key="12">
    <source>
        <dbReference type="HAMAP-Rule" id="MF_00071"/>
    </source>
</evidence>
<evidence type="ECO:0000256" key="10">
    <source>
        <dbReference type="ARBA" id="ARBA00061052"/>
    </source>
</evidence>
<dbReference type="Pfam" id="PF06421">
    <property type="entry name" value="LepA_C"/>
    <property type="match status" value="1"/>
</dbReference>
<dbReference type="InterPro" id="IPR005225">
    <property type="entry name" value="Small_GTP-bd"/>
</dbReference>
<evidence type="ECO:0000256" key="8">
    <source>
        <dbReference type="ARBA" id="ARBA00050293"/>
    </source>
</evidence>
<keyword evidence="7 12" id="KW-0472">Membrane</keyword>
<evidence type="ECO:0000256" key="1">
    <source>
        <dbReference type="ARBA" id="ARBA00005454"/>
    </source>
</evidence>
<dbReference type="NCBIfam" id="TIGR00231">
    <property type="entry name" value="small_GTP"/>
    <property type="match status" value="1"/>
</dbReference>
<evidence type="ECO:0000259" key="13">
    <source>
        <dbReference type="PROSITE" id="PS51722"/>
    </source>
</evidence>
<dbReference type="InterPro" id="IPR027417">
    <property type="entry name" value="P-loop_NTPase"/>
</dbReference>
<dbReference type="InterPro" id="IPR004161">
    <property type="entry name" value="EFTu-like_2"/>
</dbReference>
<dbReference type="HAMAP" id="MF_00071">
    <property type="entry name" value="LepA"/>
    <property type="match status" value="1"/>
</dbReference>
<name>A0A8J6TLY2_9BACT</name>
<proteinExistence type="inferred from homology"/>
<dbReference type="InterPro" id="IPR009000">
    <property type="entry name" value="Transl_B-barrel_sf"/>
</dbReference>
<comment type="caution">
    <text evidence="14">The sequence shown here is derived from an EMBL/GenBank/DDBJ whole genome shotgun (WGS) entry which is preliminary data.</text>
</comment>
<keyword evidence="4 12" id="KW-0378">Hydrolase</keyword>
<comment type="catalytic activity">
    <reaction evidence="8 12">
        <text>GTP + H2O = GDP + phosphate + H(+)</text>
        <dbReference type="Rhea" id="RHEA:19669"/>
        <dbReference type="ChEBI" id="CHEBI:15377"/>
        <dbReference type="ChEBI" id="CHEBI:15378"/>
        <dbReference type="ChEBI" id="CHEBI:37565"/>
        <dbReference type="ChEBI" id="CHEBI:43474"/>
        <dbReference type="ChEBI" id="CHEBI:58189"/>
        <dbReference type="EC" id="3.6.5.n1"/>
    </reaction>
</comment>
<keyword evidence="3 12" id="KW-0547">Nucleotide-binding</keyword>
<dbReference type="PANTHER" id="PTHR43512:SF4">
    <property type="entry name" value="TRANSLATION FACTOR GUF1 HOMOLOG, CHLOROPLASTIC"/>
    <property type="match status" value="1"/>
</dbReference>
<dbReference type="InterPro" id="IPR013842">
    <property type="entry name" value="LepA_CTD"/>
</dbReference>
<dbReference type="Proteomes" id="UP000603434">
    <property type="component" value="Unassembled WGS sequence"/>
</dbReference>
<dbReference type="InterPro" id="IPR035647">
    <property type="entry name" value="EFG_III/V"/>
</dbReference>
<dbReference type="FunFam" id="3.40.50.300:FF:000078">
    <property type="entry name" value="Elongation factor 4"/>
    <property type="match status" value="1"/>
</dbReference>
<dbReference type="NCBIfam" id="TIGR01393">
    <property type="entry name" value="lepA"/>
    <property type="match status" value="1"/>
</dbReference>
<feature type="binding site" evidence="12">
    <location>
        <begin position="131"/>
        <end position="134"/>
    </location>
    <ligand>
        <name>GTP</name>
        <dbReference type="ChEBI" id="CHEBI:37565"/>
    </ligand>
</feature>
<dbReference type="Gene3D" id="3.30.70.2570">
    <property type="entry name" value="Elongation factor 4, C-terminal domain"/>
    <property type="match status" value="1"/>
</dbReference>
<evidence type="ECO:0000256" key="6">
    <source>
        <dbReference type="ARBA" id="ARBA00023134"/>
    </source>
</evidence>
<dbReference type="Pfam" id="PF03144">
    <property type="entry name" value="GTP_EFTU_D2"/>
    <property type="match status" value="1"/>
</dbReference>
<dbReference type="InterPro" id="IPR000640">
    <property type="entry name" value="EFG_V-like"/>
</dbReference>
<protein>
    <recommendedName>
        <fullName evidence="11 12">Elongation factor 4</fullName>
        <shortName evidence="12">EF-4</shortName>
        <ecNumber evidence="11 12">3.6.5.n1</ecNumber>
    </recommendedName>
    <alternativeName>
        <fullName evidence="12">Ribosomal back-translocase LepA</fullName>
    </alternativeName>
</protein>
<dbReference type="PROSITE" id="PS51722">
    <property type="entry name" value="G_TR_2"/>
    <property type="match status" value="1"/>
</dbReference>
<dbReference type="CDD" id="cd01890">
    <property type="entry name" value="LepA"/>
    <property type="match status" value="1"/>
</dbReference>
<feature type="binding site" evidence="12">
    <location>
        <begin position="14"/>
        <end position="19"/>
    </location>
    <ligand>
        <name>GTP</name>
        <dbReference type="ChEBI" id="CHEBI:37565"/>
    </ligand>
</feature>
<dbReference type="FunFam" id="3.30.70.2570:FF:000001">
    <property type="entry name" value="Translation factor GUF1, mitochondrial"/>
    <property type="match status" value="1"/>
</dbReference>
<dbReference type="GO" id="GO:0043022">
    <property type="term" value="F:ribosome binding"/>
    <property type="evidence" value="ECO:0007669"/>
    <property type="project" value="UniProtKB-UniRule"/>
</dbReference>
<dbReference type="Gene3D" id="2.40.30.10">
    <property type="entry name" value="Translation factors"/>
    <property type="match status" value="1"/>
</dbReference>
<dbReference type="GO" id="GO:0005525">
    <property type="term" value="F:GTP binding"/>
    <property type="evidence" value="ECO:0007669"/>
    <property type="project" value="UniProtKB-UniRule"/>
</dbReference>
<comment type="subcellular location">
    <subcellularLocation>
        <location evidence="12">Cell membrane</location>
        <topology evidence="12">Peripheral membrane protein</topology>
        <orientation evidence="12">Cytoplasmic side</orientation>
    </subcellularLocation>
</comment>
<dbReference type="AlphaFoldDB" id="A0A8J6TLY2"/>
<dbReference type="EMBL" id="JACNJH010000137">
    <property type="protein sequence ID" value="MBC8361569.1"/>
    <property type="molecule type" value="Genomic_DNA"/>
</dbReference>
<dbReference type="InterPro" id="IPR000795">
    <property type="entry name" value="T_Tr_GTP-bd_dom"/>
</dbReference>
<keyword evidence="6 12" id="KW-0342">GTP-binding</keyword>
<evidence type="ECO:0000256" key="7">
    <source>
        <dbReference type="ARBA" id="ARBA00023136"/>
    </source>
</evidence>
<organism evidence="14 15">
    <name type="scientific">Candidatus Desulfatibia profunda</name>
    <dbReference type="NCBI Taxonomy" id="2841695"/>
    <lineage>
        <taxon>Bacteria</taxon>
        <taxon>Pseudomonadati</taxon>
        <taxon>Thermodesulfobacteriota</taxon>
        <taxon>Desulfobacteria</taxon>
        <taxon>Desulfobacterales</taxon>
        <taxon>Desulfobacterales incertae sedis</taxon>
        <taxon>Candidatus Desulfatibia</taxon>
    </lineage>
</organism>
<dbReference type="Pfam" id="PF00009">
    <property type="entry name" value="GTP_EFTU"/>
    <property type="match status" value="1"/>
</dbReference>
<evidence type="ECO:0000256" key="11">
    <source>
        <dbReference type="ARBA" id="ARBA00066744"/>
    </source>
</evidence>
<evidence type="ECO:0000256" key="4">
    <source>
        <dbReference type="ARBA" id="ARBA00022801"/>
    </source>
</evidence>
<sequence>MEHIRNFSIIAHIDHGKSTLADRLIQATHVVLDRDFKDQILDTMDIERERGITIKSQTICLPYTAKNNQTYMLNLIDTPGHVDFTYEVSRALASCEGALLLIDASQGVEAQTIANLYLALEQNLEIIPVINKIDLPSADIERIKQQIEEDLGLDPEAAILTSAKEGIGIEEVFEGIVNHLPPPAGDPEAPLKALIFDSHYDSYRGAIVHIRIFQGKVKPKDVITFMSNDAVHKVEEVGIFQINQIPQKQIAAGQVGYLIAGVKTVSDIRCGDTITLRDRPCDKPMPGFKEAKPVVFSSIYPVATDEYEELVAGLEKLKLNDASLIYEKDSSVALGFGFRCGFLGLLHLEVVQERLEREYNLSLIMTAPSVRYRCIMSNGSLLNVDNPALYPDPTKIERTLEPFIRASIITPSRYMGPIMKLCLDRRGTSVNYQYLTSDRLEMIFKLPLAEVIYDFYDKLKSITKGYGSFDYELVDYKETDLVKLDILVNGERVDAFSQLVHRDRAVERARRVCERLRDEIPRQMFKIAIQGAIGGNIIARKTISAFRKDVTAKCYGGDITRKRKLLEKQRKGKKRMKMVGQVMIPQSAFLSVLQTDTD</sequence>
<dbReference type="FunFam" id="3.30.70.870:FF:000004">
    <property type="entry name" value="Translation factor GUF1, mitochondrial"/>
    <property type="match status" value="1"/>
</dbReference>
<dbReference type="Pfam" id="PF00679">
    <property type="entry name" value="EFG_C"/>
    <property type="match status" value="1"/>
</dbReference>
<feature type="domain" description="Tr-type G" evidence="13">
    <location>
        <begin position="2"/>
        <end position="184"/>
    </location>
</feature>
<dbReference type="SUPFAM" id="SSF50447">
    <property type="entry name" value="Translation proteins"/>
    <property type="match status" value="1"/>
</dbReference>
<dbReference type="GO" id="GO:0045727">
    <property type="term" value="P:positive regulation of translation"/>
    <property type="evidence" value="ECO:0007669"/>
    <property type="project" value="UniProtKB-UniRule"/>
</dbReference>
<evidence type="ECO:0000313" key="15">
    <source>
        <dbReference type="Proteomes" id="UP000603434"/>
    </source>
</evidence>
<accession>A0A8J6TLY2</accession>
<dbReference type="GO" id="GO:0003924">
    <property type="term" value="F:GTPase activity"/>
    <property type="evidence" value="ECO:0007669"/>
    <property type="project" value="UniProtKB-UniRule"/>
</dbReference>
<comment type="function">
    <text evidence="9 12">Required for accurate and efficient protein synthesis under certain stress conditions. May act as a fidelity factor of the translation reaction, by catalyzing a one-codon backward translocation of tRNAs on improperly translocated ribosomes. Back-translocation proceeds from a post-translocation (POST) complex to a pre-translocation (PRE) complex, thus giving elongation factor G a second chance to translocate the tRNAs correctly. Binds to ribosomes in a GTP-dependent manner.</text>
</comment>
<keyword evidence="5 12" id="KW-0648">Protein biosynthesis</keyword>
<dbReference type="CDD" id="cd03709">
    <property type="entry name" value="lepA_C"/>
    <property type="match status" value="1"/>
</dbReference>
<dbReference type="PROSITE" id="PS00301">
    <property type="entry name" value="G_TR_1"/>
    <property type="match status" value="1"/>
</dbReference>
<dbReference type="SUPFAM" id="SSF54980">
    <property type="entry name" value="EF-G C-terminal domain-like"/>
    <property type="match status" value="2"/>
</dbReference>
<dbReference type="InterPro" id="IPR031157">
    <property type="entry name" value="G_TR_CS"/>
</dbReference>
<evidence type="ECO:0000256" key="5">
    <source>
        <dbReference type="ARBA" id="ARBA00022917"/>
    </source>
</evidence>
<gene>
    <name evidence="12 14" type="primary">lepA</name>
    <name evidence="14" type="ORF">H8E23_09240</name>
</gene>
<dbReference type="GO" id="GO:0005886">
    <property type="term" value="C:plasma membrane"/>
    <property type="evidence" value="ECO:0007669"/>
    <property type="project" value="UniProtKB-SubCell"/>
</dbReference>
<dbReference type="PANTHER" id="PTHR43512">
    <property type="entry name" value="TRANSLATION FACTOR GUF1-RELATED"/>
    <property type="match status" value="1"/>
</dbReference>
<evidence type="ECO:0000313" key="14">
    <source>
        <dbReference type="EMBL" id="MBC8361569.1"/>
    </source>
</evidence>
<keyword evidence="14" id="KW-0251">Elongation factor</keyword>
<dbReference type="InterPro" id="IPR035654">
    <property type="entry name" value="LepA_IV"/>
</dbReference>
<dbReference type="GO" id="GO:0003746">
    <property type="term" value="F:translation elongation factor activity"/>
    <property type="evidence" value="ECO:0007669"/>
    <property type="project" value="UniProtKB-UniRule"/>
</dbReference>
<evidence type="ECO:0000256" key="2">
    <source>
        <dbReference type="ARBA" id="ARBA00022475"/>
    </source>
</evidence>
<reference evidence="14 15" key="1">
    <citation type="submission" date="2020-08" db="EMBL/GenBank/DDBJ databases">
        <title>Bridging the membrane lipid divide: bacteria of the FCB group superphylum have the potential to synthesize archaeal ether lipids.</title>
        <authorList>
            <person name="Villanueva L."/>
            <person name="Von Meijenfeldt F.A.B."/>
            <person name="Westbye A.B."/>
            <person name="Yadav S."/>
            <person name="Hopmans E.C."/>
            <person name="Dutilh B.E."/>
            <person name="Sinninghe Damste J.S."/>
        </authorList>
    </citation>
    <scope>NUCLEOTIDE SEQUENCE [LARGE SCALE GENOMIC DNA]</scope>
    <source>
        <strain evidence="14">NIOZ-UU30</strain>
    </source>
</reference>
<evidence type="ECO:0000256" key="9">
    <source>
        <dbReference type="ARBA" id="ARBA00057626"/>
    </source>
</evidence>